<protein>
    <submittedName>
        <fullName evidence="1">Transposase</fullName>
    </submittedName>
</protein>
<dbReference type="RefSeq" id="WP_160615231.1">
    <property type="nucleotide sequence ID" value="NZ_WTYR01000001.1"/>
</dbReference>
<comment type="caution">
    <text evidence="1">The sequence shown here is derived from an EMBL/GenBank/DDBJ whole genome shotgun (WGS) entry which is preliminary data.</text>
</comment>
<proteinExistence type="predicted"/>
<dbReference type="OrthoDB" id="8778913at2"/>
<dbReference type="Proteomes" id="UP000429229">
    <property type="component" value="Unassembled WGS sequence"/>
</dbReference>
<organism evidence="1 2">
    <name type="scientific">Alteriqipengyuania halimionae</name>
    <dbReference type="NCBI Taxonomy" id="1926630"/>
    <lineage>
        <taxon>Bacteria</taxon>
        <taxon>Pseudomonadati</taxon>
        <taxon>Pseudomonadota</taxon>
        <taxon>Alphaproteobacteria</taxon>
        <taxon>Sphingomonadales</taxon>
        <taxon>Erythrobacteraceae</taxon>
        <taxon>Alteriqipengyuania</taxon>
    </lineage>
</organism>
<accession>A0A6I4TYG7</accession>
<name>A0A6I4TYG7_9SPHN</name>
<sequence length="298" mass="33069">MPRLITCASDRAIGLNACIDALSARQFDPRDEDSLAHGALCLRELGNDRRFLGDLIARELADRDSPPREQGYGPQSIVLSSPQSGFFLRANIWPAEQDHAVQASGRGAFQYDVPHDHNFSFLTLGYFGPGYRSDYWEYEYEDVVGHIGEHVALEPKGRQQLTPGRIMLYRAHRDIHSQIPPLAMSVSLNVMHADGSHGWFDQYAFDPAAGVITDRLGTGSSEAFIRIAVSLESDAALDLAENFGRSHPSDRMRYACWDARAGIVKDDEARDAVWREAEVAGSRLIAAEARRKRAELAG</sequence>
<keyword evidence="2" id="KW-1185">Reference proteome</keyword>
<reference evidence="1 2" key="1">
    <citation type="submission" date="2019-12" db="EMBL/GenBank/DDBJ databases">
        <title>Genomic-based taxomic classification of the family Erythrobacteraceae.</title>
        <authorList>
            <person name="Xu L."/>
        </authorList>
    </citation>
    <scope>NUCLEOTIDE SEQUENCE [LARGE SCALE GENOMIC DNA]</scope>
    <source>
        <strain evidence="1 2">LMG 29519</strain>
    </source>
</reference>
<gene>
    <name evidence="1" type="ORF">GRI68_00705</name>
</gene>
<evidence type="ECO:0000313" key="1">
    <source>
        <dbReference type="EMBL" id="MXP08700.1"/>
    </source>
</evidence>
<evidence type="ECO:0000313" key="2">
    <source>
        <dbReference type="Proteomes" id="UP000429229"/>
    </source>
</evidence>
<dbReference type="EMBL" id="WTYR01000001">
    <property type="protein sequence ID" value="MXP08700.1"/>
    <property type="molecule type" value="Genomic_DNA"/>
</dbReference>
<dbReference type="AlphaFoldDB" id="A0A6I4TYG7"/>